<gene>
    <name evidence="2" type="ORF">HMPREF9997_00687</name>
</gene>
<sequence length="225" mass="25290">MQHHSEYRPPTLAVDLVVFRLRAGVLEVLLMQRRNEPFVGEWALPGGYNAQGETTMEALSRVARTKVGMDIQADLGFVEQLYTFDTTARDPRGHAVSVVYLGCGCGLDDLAEGDNPHEFRSVDELPPLAFDHGEIVRYARERLASKMSYSTAVYGLLPKEFTLSQVQSAYEAVRGRPMDKRNFRKKLLSLGVIHETGGLWREGAHRPAKLYVFNSRTLQEFDAGM</sequence>
<dbReference type="AlphaFoldDB" id="L1MJZ6"/>
<keyword evidence="2" id="KW-0378">Hydrolase</keyword>
<accession>L1MJZ6</accession>
<dbReference type="GO" id="GO:0016787">
    <property type="term" value="F:hydrolase activity"/>
    <property type="evidence" value="ECO:0007669"/>
    <property type="project" value="UniProtKB-KW"/>
</dbReference>
<evidence type="ECO:0000259" key="1">
    <source>
        <dbReference type="PROSITE" id="PS51462"/>
    </source>
</evidence>
<dbReference type="InterPro" id="IPR036388">
    <property type="entry name" value="WH-like_DNA-bd_sf"/>
</dbReference>
<dbReference type="SUPFAM" id="SSF55811">
    <property type="entry name" value="Nudix"/>
    <property type="match status" value="1"/>
</dbReference>
<dbReference type="RefSeq" id="WP_006062933.1">
    <property type="nucleotide sequence ID" value="NZ_KB290827.1"/>
</dbReference>
<dbReference type="Pfam" id="PF00293">
    <property type="entry name" value="NUDIX"/>
    <property type="match status" value="1"/>
</dbReference>
<keyword evidence="3" id="KW-1185">Reference proteome</keyword>
<dbReference type="STRING" id="1035195.HMPREF9997_00687"/>
<dbReference type="PANTHER" id="PTHR43736">
    <property type="entry name" value="ADP-RIBOSE PYROPHOSPHATASE"/>
    <property type="match status" value="1"/>
</dbReference>
<dbReference type="InterPro" id="IPR036390">
    <property type="entry name" value="WH_DNA-bd_sf"/>
</dbReference>
<feature type="domain" description="Nudix hydrolase" evidence="1">
    <location>
        <begin position="9"/>
        <end position="143"/>
    </location>
</feature>
<dbReference type="InterPro" id="IPR054105">
    <property type="entry name" value="WHD_NrtR"/>
</dbReference>
<dbReference type="eggNOG" id="COG1051">
    <property type="taxonomic scope" value="Bacteria"/>
</dbReference>
<dbReference type="Gene3D" id="1.10.10.10">
    <property type="entry name" value="Winged helix-like DNA-binding domain superfamily/Winged helix DNA-binding domain"/>
    <property type="match status" value="1"/>
</dbReference>
<dbReference type="Proteomes" id="UP000010445">
    <property type="component" value="Unassembled WGS sequence"/>
</dbReference>
<name>L1MJZ6_9CORY</name>
<dbReference type="PROSITE" id="PS51462">
    <property type="entry name" value="NUDIX"/>
    <property type="match status" value="1"/>
</dbReference>
<dbReference type="PATRIC" id="fig|1035195.3.peg.616"/>
<dbReference type="eggNOG" id="COG4111">
    <property type="taxonomic scope" value="Bacteria"/>
</dbReference>
<proteinExistence type="predicted"/>
<organism evidence="2 3">
    <name type="scientific">Corynebacterium durum F0235</name>
    <dbReference type="NCBI Taxonomy" id="1035195"/>
    <lineage>
        <taxon>Bacteria</taxon>
        <taxon>Bacillati</taxon>
        <taxon>Actinomycetota</taxon>
        <taxon>Actinomycetes</taxon>
        <taxon>Mycobacteriales</taxon>
        <taxon>Corynebacteriaceae</taxon>
        <taxon>Corynebacterium</taxon>
    </lineage>
</organism>
<dbReference type="OrthoDB" id="9786141at2"/>
<dbReference type="EMBL" id="AMEM01000011">
    <property type="protein sequence ID" value="EKX91613.1"/>
    <property type="molecule type" value="Genomic_DNA"/>
</dbReference>
<dbReference type="InterPro" id="IPR015797">
    <property type="entry name" value="NUDIX_hydrolase-like_dom_sf"/>
</dbReference>
<dbReference type="SUPFAM" id="SSF46785">
    <property type="entry name" value="Winged helix' DNA-binding domain"/>
    <property type="match status" value="1"/>
</dbReference>
<protein>
    <submittedName>
        <fullName evidence="2">Hydrolase, NUDIX family</fullName>
    </submittedName>
</protein>
<dbReference type="HOGENOM" id="CLU_037162_3_1_11"/>
<dbReference type="CDD" id="cd18873">
    <property type="entry name" value="NUDIX_NadM_like"/>
    <property type="match status" value="1"/>
</dbReference>
<dbReference type="Gene3D" id="3.90.79.10">
    <property type="entry name" value="Nucleoside Triphosphate Pyrophosphohydrolase"/>
    <property type="match status" value="1"/>
</dbReference>
<evidence type="ECO:0000313" key="2">
    <source>
        <dbReference type="EMBL" id="EKX91613.1"/>
    </source>
</evidence>
<evidence type="ECO:0000313" key="3">
    <source>
        <dbReference type="Proteomes" id="UP000010445"/>
    </source>
</evidence>
<reference evidence="2 3" key="1">
    <citation type="submission" date="2012-05" db="EMBL/GenBank/DDBJ databases">
        <authorList>
            <person name="Weinstock G."/>
            <person name="Sodergren E."/>
            <person name="Lobos E.A."/>
            <person name="Fulton L."/>
            <person name="Fulton R."/>
            <person name="Courtney L."/>
            <person name="Fronick C."/>
            <person name="O'Laughlin M."/>
            <person name="Godfrey J."/>
            <person name="Wilson R.M."/>
            <person name="Miner T."/>
            <person name="Farmer C."/>
            <person name="Delehaunty K."/>
            <person name="Cordes M."/>
            <person name="Minx P."/>
            <person name="Tomlinson C."/>
            <person name="Chen J."/>
            <person name="Wollam A."/>
            <person name="Pepin K.H."/>
            <person name="Bhonagiri V."/>
            <person name="Zhang X."/>
            <person name="Suruliraj S."/>
            <person name="Warren W."/>
            <person name="Mitreva M."/>
            <person name="Mardis E.R."/>
            <person name="Wilson R.K."/>
        </authorList>
    </citation>
    <scope>NUCLEOTIDE SEQUENCE [LARGE SCALE GENOMIC DNA]</scope>
    <source>
        <strain evidence="2 3">F0235</strain>
    </source>
</reference>
<comment type="caution">
    <text evidence="2">The sequence shown here is derived from an EMBL/GenBank/DDBJ whole genome shotgun (WGS) entry which is preliminary data.</text>
</comment>
<dbReference type="Pfam" id="PF21906">
    <property type="entry name" value="WHD_NrtR"/>
    <property type="match status" value="1"/>
</dbReference>
<dbReference type="InterPro" id="IPR000086">
    <property type="entry name" value="NUDIX_hydrolase_dom"/>
</dbReference>
<dbReference type="PANTHER" id="PTHR43736:SF4">
    <property type="entry name" value="SLR1690 PROTEIN"/>
    <property type="match status" value="1"/>
</dbReference>